<evidence type="ECO:0000313" key="4">
    <source>
        <dbReference type="Proteomes" id="UP001500037"/>
    </source>
</evidence>
<protein>
    <recommendedName>
        <fullName evidence="2">DUF5753 domain-containing protein</fullName>
    </recommendedName>
</protein>
<evidence type="ECO:0000256" key="1">
    <source>
        <dbReference type="SAM" id="MobiDB-lite"/>
    </source>
</evidence>
<reference evidence="4" key="1">
    <citation type="journal article" date="2019" name="Int. J. Syst. Evol. Microbiol.">
        <title>The Global Catalogue of Microorganisms (GCM) 10K type strain sequencing project: providing services to taxonomists for standard genome sequencing and annotation.</title>
        <authorList>
            <consortium name="The Broad Institute Genomics Platform"/>
            <consortium name="The Broad Institute Genome Sequencing Center for Infectious Disease"/>
            <person name="Wu L."/>
            <person name="Ma J."/>
        </authorList>
    </citation>
    <scope>NUCLEOTIDE SEQUENCE [LARGE SCALE GENOMIC DNA]</scope>
    <source>
        <strain evidence="4">JCM 13004</strain>
    </source>
</reference>
<organism evidence="3 4">
    <name type="scientific">Kitasatospora nipponensis</name>
    <dbReference type="NCBI Taxonomy" id="258049"/>
    <lineage>
        <taxon>Bacteria</taxon>
        <taxon>Bacillati</taxon>
        <taxon>Actinomycetota</taxon>
        <taxon>Actinomycetes</taxon>
        <taxon>Kitasatosporales</taxon>
        <taxon>Streptomycetaceae</taxon>
        <taxon>Kitasatospora</taxon>
    </lineage>
</organism>
<dbReference type="EMBL" id="BAAALF010000030">
    <property type="protein sequence ID" value="GAA1232300.1"/>
    <property type="molecule type" value="Genomic_DNA"/>
</dbReference>
<dbReference type="Proteomes" id="UP001500037">
    <property type="component" value="Unassembled WGS sequence"/>
</dbReference>
<keyword evidence="4" id="KW-1185">Reference proteome</keyword>
<feature type="region of interest" description="Disordered" evidence="1">
    <location>
        <begin position="1"/>
        <end position="36"/>
    </location>
</feature>
<gene>
    <name evidence="3" type="ORF">GCM10009665_23200</name>
</gene>
<proteinExistence type="predicted"/>
<evidence type="ECO:0000259" key="2">
    <source>
        <dbReference type="Pfam" id="PF19054"/>
    </source>
</evidence>
<feature type="domain" description="DUF5753" evidence="2">
    <location>
        <begin position="44"/>
        <end position="213"/>
    </location>
</feature>
<feature type="compositionally biased region" description="Pro residues" evidence="1">
    <location>
        <begin position="17"/>
        <end position="26"/>
    </location>
</feature>
<sequence length="220" mass="23482">MSTRPATRSGRGLQEPPVNPEPPPAPASTDHLLWQGTGPTQQGFLGLAHESRVQSAYCPALISGALQTPDYARAVLRSVVDLHQLPDDVEEGVAARAARAALLGADSRTHHVLLGEQALLTAVAGPAVMRAQLRHLLHLLEMPALTVAVIPARARLRVYPGDSFTIYDGTRVETEGYAGPRTITAPDRVATFQRAFDLLRDSAQRAPTAREAIAAALRGV</sequence>
<dbReference type="InterPro" id="IPR043917">
    <property type="entry name" value="DUF5753"/>
</dbReference>
<evidence type="ECO:0000313" key="3">
    <source>
        <dbReference type="EMBL" id="GAA1232300.1"/>
    </source>
</evidence>
<accession>A0ABP4GQB0</accession>
<dbReference type="RefSeq" id="WP_344441276.1">
    <property type="nucleotide sequence ID" value="NZ_BAAALF010000030.1"/>
</dbReference>
<name>A0ABP4GQB0_9ACTN</name>
<comment type="caution">
    <text evidence="3">The sequence shown here is derived from an EMBL/GenBank/DDBJ whole genome shotgun (WGS) entry which is preliminary data.</text>
</comment>
<dbReference type="Pfam" id="PF19054">
    <property type="entry name" value="DUF5753"/>
    <property type="match status" value="1"/>
</dbReference>